<dbReference type="Proteomes" id="UP000321224">
    <property type="component" value="Unassembled WGS sequence"/>
</dbReference>
<evidence type="ECO:0000256" key="1">
    <source>
        <dbReference type="SAM" id="Coils"/>
    </source>
</evidence>
<reference evidence="4 5" key="1">
    <citation type="submission" date="2016-10" db="EMBL/GenBank/DDBJ databases">
        <authorList>
            <person name="Varghese N."/>
            <person name="Submissions S."/>
        </authorList>
    </citation>
    <scope>NUCLEOTIDE SEQUENCE [LARGE SCALE GENOMIC DNA]</scope>
    <source>
        <strain evidence="4 5">DSM 2260</strain>
    </source>
</reference>
<dbReference type="EMBL" id="FNAJ01000025">
    <property type="protein sequence ID" value="SDF23469.1"/>
    <property type="molecule type" value="Genomic_DNA"/>
</dbReference>
<reference evidence="3 6" key="2">
    <citation type="submission" date="2019-07" db="EMBL/GenBank/DDBJ databases">
        <title>Whole genome shotgun sequence of Myxococcus virescens NBRC 100334.</title>
        <authorList>
            <person name="Hosoyama A."/>
            <person name="Uohara A."/>
            <person name="Ohji S."/>
            <person name="Ichikawa N."/>
        </authorList>
    </citation>
    <scope>NUCLEOTIDE SEQUENCE [LARGE SCALE GENOMIC DNA]</scope>
    <source>
        <strain evidence="3 6">NBRC 100334</strain>
    </source>
</reference>
<dbReference type="EMBL" id="BJVY01000053">
    <property type="protein sequence ID" value="GEL74748.1"/>
    <property type="molecule type" value="Genomic_DNA"/>
</dbReference>
<feature type="region of interest" description="Disordered" evidence="2">
    <location>
        <begin position="78"/>
        <end position="131"/>
    </location>
</feature>
<evidence type="ECO:0000313" key="5">
    <source>
        <dbReference type="Proteomes" id="UP000198717"/>
    </source>
</evidence>
<keyword evidence="1" id="KW-0175">Coiled coil</keyword>
<gene>
    <name evidence="3" type="ORF">MVI01_65320</name>
    <name evidence="4" type="ORF">SAMN04488504_12524</name>
</gene>
<proteinExistence type="predicted"/>
<sequence>MLRKASLWVLGIVGLSMLLCGGVATAQGAQQMPARTEQAPTGQALTSTDAAALQREVDQLRAELLQLRQEVTQLRGQVTGTGGAGIPPGARVVSPRRETADQQDTGTGGTGGAGVVDDVPPEGSDVPSPPGTAVVDAVYTGVVRSVGDTEVAIALGEGPPLTLRVDPRTRVFRDGRNIALRKLEPGDHVRAVVNLLDEERTMEISVLPSTPAGK</sequence>
<dbReference type="RefSeq" id="WP_167371226.1">
    <property type="nucleotide sequence ID" value="NZ_BJVY01000053.1"/>
</dbReference>
<organism evidence="3 6">
    <name type="scientific">Myxococcus virescens</name>
    <dbReference type="NCBI Taxonomy" id="83456"/>
    <lineage>
        <taxon>Bacteria</taxon>
        <taxon>Pseudomonadati</taxon>
        <taxon>Myxococcota</taxon>
        <taxon>Myxococcia</taxon>
        <taxon>Myxococcales</taxon>
        <taxon>Cystobacterineae</taxon>
        <taxon>Myxococcaceae</taxon>
        <taxon>Myxococcus</taxon>
    </lineage>
</organism>
<evidence type="ECO:0000256" key="2">
    <source>
        <dbReference type="SAM" id="MobiDB-lite"/>
    </source>
</evidence>
<name>A0A511HMC7_9BACT</name>
<evidence type="ECO:0000313" key="4">
    <source>
        <dbReference type="EMBL" id="SDF23469.1"/>
    </source>
</evidence>
<feature type="coiled-coil region" evidence="1">
    <location>
        <begin position="50"/>
        <end position="77"/>
    </location>
</feature>
<evidence type="ECO:0008006" key="7">
    <source>
        <dbReference type="Google" id="ProtNLM"/>
    </source>
</evidence>
<dbReference type="Proteomes" id="UP000198717">
    <property type="component" value="Unassembled WGS sequence"/>
</dbReference>
<protein>
    <recommendedName>
        <fullName evidence="7">DUF5666 domain-containing protein</fullName>
    </recommendedName>
</protein>
<dbReference type="AlphaFoldDB" id="A0A511HMC7"/>
<evidence type="ECO:0000313" key="3">
    <source>
        <dbReference type="EMBL" id="GEL74748.1"/>
    </source>
</evidence>
<evidence type="ECO:0000313" key="6">
    <source>
        <dbReference type="Proteomes" id="UP000321224"/>
    </source>
</evidence>
<accession>A0A511HMC7</accession>
<comment type="caution">
    <text evidence="3">The sequence shown here is derived from an EMBL/GenBank/DDBJ whole genome shotgun (WGS) entry which is preliminary data.</text>
</comment>
<keyword evidence="5" id="KW-1185">Reference proteome</keyword>